<comment type="caution">
    <text evidence="12">The sequence shown here is derived from an EMBL/GenBank/DDBJ whole genome shotgun (WGS) entry which is preliminary data.</text>
</comment>
<dbReference type="GO" id="GO:0003700">
    <property type="term" value="F:DNA-binding transcription factor activity"/>
    <property type="evidence" value="ECO:0007669"/>
    <property type="project" value="InterPro"/>
</dbReference>
<dbReference type="GeneID" id="9814827"/>
<dbReference type="CTD" id="9814827"/>
<keyword evidence="2" id="KW-0479">Metal-binding</keyword>
<evidence type="ECO:0000256" key="5">
    <source>
        <dbReference type="ARBA" id="ARBA00023015"/>
    </source>
</evidence>
<dbReference type="EMBL" id="WUAV01000005">
    <property type="protein sequence ID" value="KAF1752004.1"/>
    <property type="molecule type" value="Genomic_DNA"/>
</dbReference>
<dbReference type="KEGG" id="crq:GCK72_018558"/>
<keyword evidence="6" id="KW-0238">DNA-binding</keyword>
<proteinExistence type="inferred from homology"/>
<evidence type="ECO:0000256" key="9">
    <source>
        <dbReference type="ARBA" id="ARBA00023242"/>
    </source>
</evidence>
<reference evidence="12 13" key="1">
    <citation type="submission" date="2019-12" db="EMBL/GenBank/DDBJ databases">
        <title>Chromosome-level assembly of the Caenorhabditis remanei genome.</title>
        <authorList>
            <person name="Teterina A.A."/>
            <person name="Willis J.H."/>
            <person name="Phillips P.C."/>
        </authorList>
    </citation>
    <scope>NUCLEOTIDE SEQUENCE [LARGE SCALE GENOMIC DNA]</scope>
    <source>
        <strain evidence="12 13">PX506</strain>
        <tissue evidence="12">Whole organism</tissue>
    </source>
</reference>
<dbReference type="InterPro" id="IPR013088">
    <property type="entry name" value="Znf_NHR/GATA"/>
</dbReference>
<dbReference type="SMART" id="SM00430">
    <property type="entry name" value="HOLI"/>
    <property type="match status" value="1"/>
</dbReference>
<dbReference type="AlphaFoldDB" id="A0A6A5GBB4"/>
<gene>
    <name evidence="12" type="ORF">GCK72_018558</name>
</gene>
<dbReference type="InterPro" id="IPR050274">
    <property type="entry name" value="Nuclear_hormone_rcpt_NR2"/>
</dbReference>
<dbReference type="Gene3D" id="3.30.50.10">
    <property type="entry name" value="Erythroid Transcription Factor GATA-1, subunit A"/>
    <property type="match status" value="1"/>
</dbReference>
<dbReference type="PROSITE" id="PS51030">
    <property type="entry name" value="NUCLEAR_REC_DBD_2"/>
    <property type="match status" value="1"/>
</dbReference>
<evidence type="ECO:0000256" key="4">
    <source>
        <dbReference type="ARBA" id="ARBA00022833"/>
    </source>
</evidence>
<dbReference type="SMART" id="SM00399">
    <property type="entry name" value="ZnF_C4"/>
    <property type="match status" value="1"/>
</dbReference>
<dbReference type="PANTHER" id="PTHR24083">
    <property type="entry name" value="NUCLEAR HORMONE RECEPTOR"/>
    <property type="match status" value="1"/>
</dbReference>
<evidence type="ECO:0000256" key="7">
    <source>
        <dbReference type="ARBA" id="ARBA00023163"/>
    </source>
</evidence>
<dbReference type="GO" id="GO:0043565">
    <property type="term" value="F:sequence-specific DNA binding"/>
    <property type="evidence" value="ECO:0007669"/>
    <property type="project" value="InterPro"/>
</dbReference>
<dbReference type="InterPro" id="IPR000536">
    <property type="entry name" value="Nucl_hrmn_rcpt_lig-bd"/>
</dbReference>
<evidence type="ECO:0008006" key="14">
    <source>
        <dbReference type="Google" id="ProtNLM"/>
    </source>
</evidence>
<dbReference type="PROSITE" id="PS51843">
    <property type="entry name" value="NR_LBD"/>
    <property type="match status" value="1"/>
</dbReference>
<protein>
    <recommendedName>
        <fullName evidence="14">NR LBD domain-containing protein</fullName>
    </recommendedName>
</protein>
<evidence type="ECO:0000256" key="3">
    <source>
        <dbReference type="ARBA" id="ARBA00022771"/>
    </source>
</evidence>
<dbReference type="Pfam" id="PF00105">
    <property type="entry name" value="zf-C4"/>
    <property type="match status" value="1"/>
</dbReference>
<evidence type="ECO:0000256" key="8">
    <source>
        <dbReference type="ARBA" id="ARBA00023170"/>
    </source>
</evidence>
<keyword evidence="3" id="KW-0863">Zinc-finger</keyword>
<keyword evidence="9" id="KW-0539">Nucleus</keyword>
<dbReference type="Proteomes" id="UP000483820">
    <property type="component" value="Chromosome V"/>
</dbReference>
<dbReference type="InterPro" id="IPR035500">
    <property type="entry name" value="NHR-like_dom_sf"/>
</dbReference>
<keyword evidence="4" id="KW-0862">Zinc</keyword>
<evidence type="ECO:0000256" key="6">
    <source>
        <dbReference type="ARBA" id="ARBA00023125"/>
    </source>
</evidence>
<dbReference type="SUPFAM" id="SSF57716">
    <property type="entry name" value="Glucocorticoid receptor-like (DNA-binding domain)"/>
    <property type="match status" value="1"/>
</dbReference>
<dbReference type="GO" id="GO:0008270">
    <property type="term" value="F:zinc ion binding"/>
    <property type="evidence" value="ECO:0007669"/>
    <property type="project" value="UniProtKB-KW"/>
</dbReference>
<keyword evidence="5" id="KW-0805">Transcription regulation</keyword>
<organism evidence="12 13">
    <name type="scientific">Caenorhabditis remanei</name>
    <name type="common">Caenorhabditis vulgaris</name>
    <dbReference type="NCBI Taxonomy" id="31234"/>
    <lineage>
        <taxon>Eukaryota</taxon>
        <taxon>Metazoa</taxon>
        <taxon>Ecdysozoa</taxon>
        <taxon>Nematoda</taxon>
        <taxon>Chromadorea</taxon>
        <taxon>Rhabditida</taxon>
        <taxon>Rhabditina</taxon>
        <taxon>Rhabditomorpha</taxon>
        <taxon>Rhabditoidea</taxon>
        <taxon>Rhabditidae</taxon>
        <taxon>Peloderinae</taxon>
        <taxon>Caenorhabditis</taxon>
    </lineage>
</organism>
<evidence type="ECO:0000256" key="2">
    <source>
        <dbReference type="ARBA" id="ARBA00022723"/>
    </source>
</evidence>
<dbReference type="Pfam" id="PF00104">
    <property type="entry name" value="Hormone_recep"/>
    <property type="match status" value="1"/>
</dbReference>
<name>A0A6A5GBB4_CAERE</name>
<evidence type="ECO:0000259" key="10">
    <source>
        <dbReference type="PROSITE" id="PS51030"/>
    </source>
</evidence>
<comment type="similarity">
    <text evidence="1">Belongs to the nuclear hormone receptor family.</text>
</comment>
<evidence type="ECO:0000313" key="12">
    <source>
        <dbReference type="EMBL" id="KAF1752004.1"/>
    </source>
</evidence>
<evidence type="ECO:0000313" key="13">
    <source>
        <dbReference type="Proteomes" id="UP000483820"/>
    </source>
</evidence>
<dbReference type="Gene3D" id="1.10.565.10">
    <property type="entry name" value="Retinoid X Receptor"/>
    <property type="match status" value="1"/>
</dbReference>
<evidence type="ECO:0000259" key="11">
    <source>
        <dbReference type="PROSITE" id="PS51843"/>
    </source>
</evidence>
<keyword evidence="8" id="KW-0675">Receptor</keyword>
<sequence>MCVSTSEFTCKLNNDCFDHFKRDQFQLRCQACRYKKCIDVGMNPLALELKKGEDESPNYKKLVKVENRNVQNHTITIIKSKETLAKNVVEMLTYLELKLNQLRMSAYNPTFPEYMKSSEELITRGNPFGLADELGPMKGWPINELKNLPKVSRMRCIPDLELILSDKETFPVIPVANEKHWWFFNLLTIVENIKAFSIFQQLDLWDQLILIRHVSVGLTTFHISYFTVSNTFQLITQPDGSQHPHRSEEGYQTVSSLIGPLYRIGIQHEEYLLLKAICICNPAIPDLSKSAQVLIDKERCLFSKILLDYCLRKRNDGPSRYVELIGILELVEIQQKKLRDIYLFSFGPVLAKLPKQYTISLIEDVFV</sequence>
<dbReference type="InterPro" id="IPR001628">
    <property type="entry name" value="Znf_hrmn_rcpt"/>
</dbReference>
<feature type="domain" description="Nuclear receptor" evidence="10">
    <location>
        <begin position="1"/>
        <end position="49"/>
    </location>
</feature>
<keyword evidence="7" id="KW-0804">Transcription</keyword>
<dbReference type="RefSeq" id="XP_053581533.1">
    <property type="nucleotide sequence ID" value="XM_053732620.1"/>
</dbReference>
<feature type="domain" description="NR LBD" evidence="11">
    <location>
        <begin position="140"/>
        <end position="364"/>
    </location>
</feature>
<evidence type="ECO:0000256" key="1">
    <source>
        <dbReference type="ARBA" id="ARBA00005993"/>
    </source>
</evidence>
<accession>A0A6A5GBB4</accession>
<dbReference type="SUPFAM" id="SSF48508">
    <property type="entry name" value="Nuclear receptor ligand-binding domain"/>
    <property type="match status" value="1"/>
</dbReference>